<organism evidence="4 5">
    <name type="scientific">Cellulomonas oligotrophica</name>
    <dbReference type="NCBI Taxonomy" id="931536"/>
    <lineage>
        <taxon>Bacteria</taxon>
        <taxon>Bacillati</taxon>
        <taxon>Actinomycetota</taxon>
        <taxon>Actinomycetes</taxon>
        <taxon>Micrococcales</taxon>
        <taxon>Cellulomonadaceae</taxon>
        <taxon>Cellulomonas</taxon>
    </lineage>
</organism>
<protein>
    <recommendedName>
        <fullName evidence="7">DUF4241 domain-containing protein</fullName>
    </recommendedName>
</protein>
<keyword evidence="6" id="KW-1185">Reference proteome</keyword>
<dbReference type="Proteomes" id="UP000618382">
    <property type="component" value="Unassembled WGS sequence"/>
</dbReference>
<evidence type="ECO:0000256" key="1">
    <source>
        <dbReference type="SAM" id="MobiDB-lite"/>
    </source>
</evidence>
<evidence type="ECO:0000313" key="5">
    <source>
        <dbReference type="Proteomes" id="UP000577956"/>
    </source>
</evidence>
<dbReference type="EMBL" id="BONN01000003">
    <property type="protein sequence ID" value="GIG32411.1"/>
    <property type="molecule type" value="Genomic_DNA"/>
</dbReference>
<comment type="caution">
    <text evidence="4">The sequence shown here is derived from an EMBL/GenBank/DDBJ whole genome shotgun (WGS) entry which is preliminary data.</text>
</comment>
<proteinExistence type="predicted"/>
<evidence type="ECO:0000313" key="3">
    <source>
        <dbReference type="EMBL" id="GIG32411.1"/>
    </source>
</evidence>
<evidence type="ECO:0000313" key="4">
    <source>
        <dbReference type="EMBL" id="NYD86803.1"/>
    </source>
</evidence>
<dbReference type="PROSITE" id="PS51257">
    <property type="entry name" value="PROKAR_LIPOPROTEIN"/>
    <property type="match status" value="1"/>
</dbReference>
<evidence type="ECO:0000313" key="6">
    <source>
        <dbReference type="Proteomes" id="UP000618382"/>
    </source>
</evidence>
<evidence type="ECO:0008006" key="7">
    <source>
        <dbReference type="Google" id="ProtNLM"/>
    </source>
</evidence>
<sequence length="275" mass="28580">MRHVVKGWLLVGLVAALAACAQGSPGAGLSSAPPPMPEVTPTIGPGGVSDEVTFTPCPRATSDPSRTHLQPQDAPADPRTDGEMWAQRDGPLLVEDAGDLLLVDGLLGVDTAGAVFDGRADGHIQVASTTVTVPITLQVLDSAYSGRRVTFVEAQISPDEPARWESADDLWILTDGGDGGYLAPADAVRALDALAMIEPSVEAMHRDDGVCAHRRSWLDGPVDAVLFPIGGGDGLYPTYLGRDSDGDLVSVVTWGDMTPWTTSGLPGTPPPDVDG</sequence>
<dbReference type="AlphaFoldDB" id="A0A7Y9FGK5"/>
<accession>A0A7Y9FGK5</accession>
<dbReference type="EMBL" id="JACCBK010000001">
    <property type="protein sequence ID" value="NYD86803.1"/>
    <property type="molecule type" value="Genomic_DNA"/>
</dbReference>
<reference evidence="3 6" key="2">
    <citation type="submission" date="2021-01" db="EMBL/GenBank/DDBJ databases">
        <title>Whole genome shotgun sequence of Cellulomonas oligotrophica NBRC 109435.</title>
        <authorList>
            <person name="Komaki H."/>
            <person name="Tamura T."/>
        </authorList>
    </citation>
    <scope>NUCLEOTIDE SEQUENCE [LARGE SCALE GENOMIC DNA]</scope>
    <source>
        <strain evidence="3 6">NBRC 109435</strain>
    </source>
</reference>
<reference evidence="4 5" key="1">
    <citation type="submission" date="2020-07" db="EMBL/GenBank/DDBJ databases">
        <title>Sequencing the genomes of 1000 actinobacteria strains.</title>
        <authorList>
            <person name="Klenk H.-P."/>
        </authorList>
    </citation>
    <scope>NUCLEOTIDE SEQUENCE [LARGE SCALE GENOMIC DNA]</scope>
    <source>
        <strain evidence="4 5">DSM 24482</strain>
    </source>
</reference>
<name>A0A7Y9FGK5_9CELL</name>
<gene>
    <name evidence="4" type="ORF">BKA21_002352</name>
    <name evidence="3" type="ORF">Col01nite_15700</name>
</gene>
<dbReference type="RefSeq" id="WP_345027534.1">
    <property type="nucleotide sequence ID" value="NZ_BAABFI010000001.1"/>
</dbReference>
<feature type="region of interest" description="Disordered" evidence="1">
    <location>
        <begin position="24"/>
        <end position="84"/>
    </location>
</feature>
<evidence type="ECO:0000256" key="2">
    <source>
        <dbReference type="SAM" id="SignalP"/>
    </source>
</evidence>
<dbReference type="Proteomes" id="UP000577956">
    <property type="component" value="Unassembled WGS sequence"/>
</dbReference>
<keyword evidence="2" id="KW-0732">Signal</keyword>
<feature type="chain" id="PRO_5030704718" description="DUF4241 domain-containing protein" evidence="2">
    <location>
        <begin position="22"/>
        <end position="275"/>
    </location>
</feature>
<feature type="signal peptide" evidence="2">
    <location>
        <begin position="1"/>
        <end position="21"/>
    </location>
</feature>